<sequence>MTLRQRIDALVDAIGAEFKKVIGKIGSTDMLQTTERGSVVGAVNELKTRIDNIDSGNSGAAIDDTAPAADKAYSSQKVDSLINAAKTAVKSEILDGADAAYDTLAEVAKYIEQDKTGAAALSEAVAKRLRIDEAQVLTQAQKTAVETTLNLGDTDTDFVTKFNQALRS</sequence>
<proteinExistence type="predicted"/>
<reference evidence="1" key="1">
    <citation type="submission" date="2020-04" db="EMBL/GenBank/DDBJ databases">
        <title>Deep metagenomics examines the oral microbiome during advanced dental caries in children, revealing novel taxa and co-occurrences with host molecules.</title>
        <authorList>
            <person name="Baker J.L."/>
            <person name="Morton J.T."/>
            <person name="Dinis M."/>
            <person name="Alvarez R."/>
            <person name="Tran N.C."/>
            <person name="Knight R."/>
            <person name="Edlund A."/>
        </authorList>
    </citation>
    <scope>NUCLEOTIDE SEQUENCE</scope>
    <source>
        <strain evidence="1">JCVI_32_bin.62</strain>
    </source>
</reference>
<organism evidence="1 2">
    <name type="scientific">Neisseria sicca</name>
    <dbReference type="NCBI Taxonomy" id="490"/>
    <lineage>
        <taxon>Bacteria</taxon>
        <taxon>Pseudomonadati</taxon>
        <taxon>Pseudomonadota</taxon>
        <taxon>Betaproteobacteria</taxon>
        <taxon>Neisseriales</taxon>
        <taxon>Neisseriaceae</taxon>
        <taxon>Neisseria</taxon>
    </lineage>
</organism>
<dbReference type="Proteomes" id="UP000780345">
    <property type="component" value="Unassembled WGS sequence"/>
</dbReference>
<name>A0A930GV01_NEISI</name>
<dbReference type="AlphaFoldDB" id="A0A930GV01"/>
<gene>
    <name evidence="1" type="ORF">HXM80_00285</name>
</gene>
<comment type="caution">
    <text evidence="1">The sequence shown here is derived from an EMBL/GenBank/DDBJ whole genome shotgun (WGS) entry which is preliminary data.</text>
</comment>
<dbReference type="EMBL" id="JABZQQ010000001">
    <property type="protein sequence ID" value="MBF1264150.1"/>
    <property type="molecule type" value="Genomic_DNA"/>
</dbReference>
<protein>
    <submittedName>
        <fullName evidence="1">Uncharacterized protein</fullName>
    </submittedName>
</protein>
<evidence type="ECO:0000313" key="1">
    <source>
        <dbReference type="EMBL" id="MBF1264150.1"/>
    </source>
</evidence>
<accession>A0A930GV01</accession>
<evidence type="ECO:0000313" key="2">
    <source>
        <dbReference type="Proteomes" id="UP000780345"/>
    </source>
</evidence>